<dbReference type="GO" id="GO:0005506">
    <property type="term" value="F:iron ion binding"/>
    <property type="evidence" value="ECO:0007669"/>
    <property type="project" value="TreeGrafter"/>
</dbReference>
<feature type="domain" description="Core" evidence="1">
    <location>
        <begin position="2"/>
        <end position="103"/>
    </location>
</feature>
<dbReference type="PANTHER" id="PTHR43011">
    <property type="entry name" value="IRON-SULFUR CLUSTER ASSEMBLY 2 HOMOLOG, MITOCHONDRIAL"/>
    <property type="match status" value="1"/>
</dbReference>
<evidence type="ECO:0000313" key="2">
    <source>
        <dbReference type="EMBL" id="OSJ35218.1"/>
    </source>
</evidence>
<protein>
    <submittedName>
        <fullName evidence="2">Iron-sulfur cluster assembly accessory protein</fullName>
    </submittedName>
</protein>
<gene>
    <name evidence="2" type="ORF">BSZ19_09405</name>
</gene>
<proteinExistence type="predicted"/>
<comment type="caution">
    <text evidence="2">The sequence shown here is derived from an EMBL/GenBank/DDBJ whole genome shotgun (WGS) entry which is preliminary data.</text>
</comment>
<name>A0A1Y2JTM0_BRAJP</name>
<evidence type="ECO:0000259" key="1">
    <source>
        <dbReference type="Pfam" id="PF01521"/>
    </source>
</evidence>
<dbReference type="Pfam" id="PF01521">
    <property type="entry name" value="Fe-S_biosyn"/>
    <property type="match status" value="1"/>
</dbReference>
<dbReference type="GO" id="GO:0051539">
    <property type="term" value="F:4 iron, 4 sulfur cluster binding"/>
    <property type="evidence" value="ECO:0007669"/>
    <property type="project" value="TreeGrafter"/>
</dbReference>
<dbReference type="SUPFAM" id="SSF89360">
    <property type="entry name" value="HesB-like domain"/>
    <property type="match status" value="1"/>
</dbReference>
<accession>A0A1Y2JTM0</accession>
<dbReference type="AlphaFoldDB" id="A0A1Y2JTM0"/>
<dbReference type="InterPro" id="IPR035903">
    <property type="entry name" value="HesB-like_dom_sf"/>
</dbReference>
<dbReference type="NCBIfam" id="TIGR00049">
    <property type="entry name" value="iron-sulfur cluster assembly accessory protein"/>
    <property type="match status" value="1"/>
</dbReference>
<reference evidence="2 3" key="1">
    <citation type="submission" date="2017-03" db="EMBL/GenBank/DDBJ databases">
        <title>Whole genome sequences of fourteen strains of Bradyrhizobium canariense and one strain of Bradyrhizobium japonicum isolated from Lupinus (Papilionoideae: Genisteae) species in Algeria.</title>
        <authorList>
            <person name="Crovadore J."/>
            <person name="Chekireb D."/>
            <person name="Brachmann A."/>
            <person name="Chablais R."/>
            <person name="Cochard B."/>
            <person name="Lefort F."/>
        </authorList>
    </citation>
    <scope>NUCLEOTIDE SEQUENCE [LARGE SCALE GENOMIC DNA]</scope>
    <source>
        <strain evidence="2 3">UBMA197</strain>
    </source>
</reference>
<dbReference type="GO" id="GO:0051537">
    <property type="term" value="F:2 iron, 2 sulfur cluster binding"/>
    <property type="evidence" value="ECO:0007669"/>
    <property type="project" value="TreeGrafter"/>
</dbReference>
<organism evidence="2 3">
    <name type="scientific">Bradyrhizobium japonicum</name>
    <dbReference type="NCBI Taxonomy" id="375"/>
    <lineage>
        <taxon>Bacteria</taxon>
        <taxon>Pseudomonadati</taxon>
        <taxon>Pseudomonadota</taxon>
        <taxon>Alphaproteobacteria</taxon>
        <taxon>Hyphomicrobiales</taxon>
        <taxon>Nitrobacteraceae</taxon>
        <taxon>Bradyrhizobium</taxon>
    </lineage>
</organism>
<dbReference type="InterPro" id="IPR016092">
    <property type="entry name" value="ATAP"/>
</dbReference>
<dbReference type="RefSeq" id="WP_085399345.1">
    <property type="nucleotide sequence ID" value="NZ_NAFL01000221.1"/>
</dbReference>
<dbReference type="PANTHER" id="PTHR43011:SF1">
    <property type="entry name" value="IRON-SULFUR CLUSTER ASSEMBLY 2 HOMOLOG, MITOCHONDRIAL"/>
    <property type="match status" value="1"/>
</dbReference>
<evidence type="ECO:0000313" key="3">
    <source>
        <dbReference type="Proteomes" id="UP000193335"/>
    </source>
</evidence>
<dbReference type="EMBL" id="NAFL01000221">
    <property type="protein sequence ID" value="OSJ35218.1"/>
    <property type="molecule type" value="Genomic_DNA"/>
</dbReference>
<dbReference type="GO" id="GO:0016226">
    <property type="term" value="P:iron-sulfur cluster assembly"/>
    <property type="evidence" value="ECO:0007669"/>
    <property type="project" value="InterPro"/>
</dbReference>
<dbReference type="Proteomes" id="UP000193335">
    <property type="component" value="Unassembled WGS sequence"/>
</dbReference>
<sequence>MINLTDNAINALRAAISTTGQPASGLRIMVDGGGCEGFTYKMDIAHGPSSDDAVVELDGIKLFVDSATQEHLNGTTIDFVVSPEGSGFRFDNSNAKSSCSCDKPCR</sequence>
<dbReference type="InterPro" id="IPR000361">
    <property type="entry name" value="ATAP_core_dom"/>
</dbReference>
<dbReference type="Gene3D" id="2.60.300.12">
    <property type="entry name" value="HesB-like domain"/>
    <property type="match status" value="1"/>
</dbReference>